<feature type="compositionally biased region" description="Gly residues" evidence="1">
    <location>
        <begin position="618"/>
        <end position="631"/>
    </location>
</feature>
<feature type="transmembrane region" description="Helical" evidence="2">
    <location>
        <begin position="390"/>
        <end position="408"/>
    </location>
</feature>
<dbReference type="EMBL" id="JAUOPG010000002">
    <property type="protein sequence ID" value="MDO6452523.1"/>
    <property type="molecule type" value="Genomic_DNA"/>
</dbReference>
<dbReference type="InterPro" id="IPR048389">
    <property type="entry name" value="YciQ-like_C"/>
</dbReference>
<proteinExistence type="predicted"/>
<feature type="transmembrane region" description="Helical" evidence="2">
    <location>
        <begin position="473"/>
        <end position="496"/>
    </location>
</feature>
<dbReference type="AlphaFoldDB" id="A0AAW7XGM5"/>
<feature type="region of interest" description="Disordered" evidence="1">
    <location>
        <begin position="596"/>
        <end position="631"/>
    </location>
</feature>
<feature type="compositionally biased region" description="Polar residues" evidence="1">
    <location>
        <begin position="596"/>
        <end position="605"/>
    </location>
</feature>
<keyword evidence="2" id="KW-0812">Transmembrane</keyword>
<feature type="transmembrane region" description="Helical" evidence="2">
    <location>
        <begin position="414"/>
        <end position="431"/>
    </location>
</feature>
<dbReference type="PROSITE" id="PS51257">
    <property type="entry name" value="PROKAR_LIPOPROTEIN"/>
    <property type="match status" value="1"/>
</dbReference>
<protein>
    <submittedName>
        <fullName evidence="5">DUF2207 domain-containing protein</fullName>
    </submittedName>
</protein>
<feature type="compositionally biased region" description="Low complexity" evidence="1">
    <location>
        <begin position="606"/>
        <end position="617"/>
    </location>
</feature>
<evidence type="ECO:0000313" key="5">
    <source>
        <dbReference type="EMBL" id="MDO6452523.1"/>
    </source>
</evidence>
<dbReference type="Pfam" id="PF09972">
    <property type="entry name" value="DUF2207"/>
    <property type="match status" value="1"/>
</dbReference>
<dbReference type="InterPro" id="IPR018702">
    <property type="entry name" value="DUF2207"/>
</dbReference>
<keyword evidence="2" id="KW-1133">Transmembrane helix</keyword>
<sequence length="631" mass="69387">MQRFIKFPLYTLFIFFVSCWLTFAFAQERILDYQTDVTVLEDGTLLVTETIQVQAQGQQIKRGIYRDIPTTYDNPDGSRHHVDFILTDVTRDGQPENFHTKAQANGTRIYIGSQNVILPTARYTYQLRYQMKRMIQFGDNTDELFFNVIGTGFVFPIDRAKARIQLPENAIISDSIAYTGRQGSREHNANLSPINSHTIEVESSQPLSPYEGISLAVAWNKGVISEPTLADKLRWAWKDGMLILIAIAGLAATGLYLYFAWSKVGRDPSKDTIIARFTPPKDLSPAACQLILDRKYKPRGMAAALTNMVAKEYLSIEQSSKRVFTLTRIKESADLSPGEAILAARLFPSLNSKLTLNRTYNPTLKSATTAFKAKLNNEYGRTNFSTNRQYAIFGAFIAFVPLLAMILLSNNIEAVGSSIFTIVATFILGQSVRKAVTQRSRPLILNILTNGVPVLFIIVMLNSFQQFGFFESAAAVAMITYSFCTTALLGLFTWLLEAPTVAGQKLVEQIEGFKLYLSVAEKDRLNFQHPPKMTLGLFEEYLPYAIALGVENEWGMAFESTLSNTELTTASASRSRFGGSRRALAMSTVMASQLESTIASASTPPSSSSSSGFSSSGSSGGGGGGGGGGGW</sequence>
<dbReference type="Proteomes" id="UP001169862">
    <property type="component" value="Unassembled WGS sequence"/>
</dbReference>
<dbReference type="RefSeq" id="WP_303548562.1">
    <property type="nucleotide sequence ID" value="NZ_JAUOPG010000002.1"/>
</dbReference>
<evidence type="ECO:0000259" key="3">
    <source>
        <dbReference type="Pfam" id="PF09972"/>
    </source>
</evidence>
<evidence type="ECO:0000313" key="6">
    <source>
        <dbReference type="Proteomes" id="UP001169862"/>
    </source>
</evidence>
<feature type="transmembrane region" description="Helical" evidence="2">
    <location>
        <begin position="241"/>
        <end position="261"/>
    </location>
</feature>
<comment type="caution">
    <text evidence="5">The sequence shown here is derived from an EMBL/GenBank/DDBJ whole genome shotgun (WGS) entry which is preliminary data.</text>
</comment>
<feature type="domain" description="DUF2207" evidence="3">
    <location>
        <begin position="29"/>
        <end position="219"/>
    </location>
</feature>
<organism evidence="5 6">
    <name type="scientific">Neptunomonas phycophila</name>
    <dbReference type="NCBI Taxonomy" id="1572645"/>
    <lineage>
        <taxon>Bacteria</taxon>
        <taxon>Pseudomonadati</taxon>
        <taxon>Pseudomonadota</taxon>
        <taxon>Gammaproteobacteria</taxon>
        <taxon>Oceanospirillales</taxon>
        <taxon>Oceanospirillaceae</taxon>
        <taxon>Neptunomonas</taxon>
    </lineage>
</organism>
<keyword evidence="2" id="KW-0472">Membrane</keyword>
<evidence type="ECO:0000256" key="1">
    <source>
        <dbReference type="SAM" id="MobiDB-lite"/>
    </source>
</evidence>
<accession>A0AAW7XGM5</accession>
<reference evidence="5" key="1">
    <citation type="submission" date="2023-07" db="EMBL/GenBank/DDBJ databases">
        <title>Genome content predicts the carbon catabolic preferences of heterotrophic bacteria.</title>
        <authorList>
            <person name="Gralka M."/>
        </authorList>
    </citation>
    <scope>NUCLEOTIDE SEQUENCE</scope>
    <source>
        <strain evidence="5">I2M16</strain>
    </source>
</reference>
<name>A0AAW7XGM5_9GAMM</name>
<dbReference type="Pfam" id="PF20990">
    <property type="entry name" value="DUF2207_C"/>
    <property type="match status" value="1"/>
</dbReference>
<evidence type="ECO:0000256" key="2">
    <source>
        <dbReference type="SAM" id="Phobius"/>
    </source>
</evidence>
<feature type="transmembrane region" description="Helical" evidence="2">
    <location>
        <begin position="443"/>
        <end position="461"/>
    </location>
</feature>
<gene>
    <name evidence="5" type="ORF">Q4490_02995</name>
</gene>
<feature type="domain" description="Predicted membrane protein YciQ-like C-terminal" evidence="4">
    <location>
        <begin position="277"/>
        <end position="558"/>
    </location>
</feature>
<evidence type="ECO:0000259" key="4">
    <source>
        <dbReference type="Pfam" id="PF20990"/>
    </source>
</evidence>